<reference evidence="4" key="1">
    <citation type="submission" date="2020-05" db="EMBL/GenBank/DDBJ databases">
        <authorList>
            <person name="Chiriac C."/>
            <person name="Salcher M."/>
            <person name="Ghai R."/>
            <person name="Kavagutti S V."/>
        </authorList>
    </citation>
    <scope>NUCLEOTIDE SEQUENCE</scope>
</reference>
<sequence length="188" mass="19507">MSKKYLRAGLGVCLIAAAMFATLGESSSSSSDSGEKDEKSAAPASSQASPIPLGTEVEVAKGWNMKVNSAELDANATVAAANEFFTPDEGKQYVLVNVTITNNSDQPDEPLFAIDISALPPSGVAVDPAFLLGLPGEIETSAQMQPGASMTGVIPFEIPTAEVAGTVLLGESTFTMDEAKDQKFFAIQ</sequence>
<dbReference type="InterPro" id="IPR029051">
    <property type="entry name" value="DUF4352"/>
</dbReference>
<accession>A0A6J6CCT1</accession>
<proteinExistence type="predicted"/>
<feature type="compositionally biased region" description="Low complexity" evidence="2">
    <location>
        <begin position="41"/>
        <end position="50"/>
    </location>
</feature>
<evidence type="ECO:0000256" key="2">
    <source>
        <dbReference type="SAM" id="MobiDB-lite"/>
    </source>
</evidence>
<protein>
    <submittedName>
        <fullName evidence="4">Unannotated protein</fullName>
    </submittedName>
</protein>
<dbReference type="EMBL" id="CAEZSF010000168">
    <property type="protein sequence ID" value="CAB4549024.1"/>
    <property type="molecule type" value="Genomic_DNA"/>
</dbReference>
<feature type="domain" description="DUF4352" evidence="3">
    <location>
        <begin position="64"/>
        <end position="167"/>
    </location>
</feature>
<gene>
    <name evidence="4" type="ORF">UFOPK1358_01494</name>
</gene>
<organism evidence="4">
    <name type="scientific">freshwater metagenome</name>
    <dbReference type="NCBI Taxonomy" id="449393"/>
    <lineage>
        <taxon>unclassified sequences</taxon>
        <taxon>metagenomes</taxon>
        <taxon>ecological metagenomes</taxon>
    </lineage>
</organism>
<evidence type="ECO:0000259" key="3">
    <source>
        <dbReference type="Pfam" id="PF11611"/>
    </source>
</evidence>
<dbReference type="Pfam" id="PF11611">
    <property type="entry name" value="DUF4352"/>
    <property type="match status" value="1"/>
</dbReference>
<keyword evidence="1" id="KW-0732">Signal</keyword>
<evidence type="ECO:0000313" key="4">
    <source>
        <dbReference type="EMBL" id="CAB4549024.1"/>
    </source>
</evidence>
<feature type="region of interest" description="Disordered" evidence="2">
    <location>
        <begin position="26"/>
        <end position="53"/>
    </location>
</feature>
<dbReference type="AlphaFoldDB" id="A0A6J6CCT1"/>
<evidence type="ECO:0000256" key="1">
    <source>
        <dbReference type="ARBA" id="ARBA00022729"/>
    </source>
</evidence>
<dbReference type="Gene3D" id="2.60.40.1240">
    <property type="match status" value="1"/>
</dbReference>
<dbReference type="InterPro" id="IPR029050">
    <property type="entry name" value="Immunoprotect_excell_Ig-like"/>
</dbReference>
<name>A0A6J6CCT1_9ZZZZ</name>